<gene>
    <name evidence="3" type="ORF">FJT64_001091</name>
</gene>
<dbReference type="Proteomes" id="UP000440578">
    <property type="component" value="Unassembled WGS sequence"/>
</dbReference>
<organism evidence="3 4">
    <name type="scientific">Amphibalanus amphitrite</name>
    <name type="common">Striped barnacle</name>
    <name type="synonym">Balanus amphitrite</name>
    <dbReference type="NCBI Taxonomy" id="1232801"/>
    <lineage>
        <taxon>Eukaryota</taxon>
        <taxon>Metazoa</taxon>
        <taxon>Ecdysozoa</taxon>
        <taxon>Arthropoda</taxon>
        <taxon>Crustacea</taxon>
        <taxon>Multicrustacea</taxon>
        <taxon>Cirripedia</taxon>
        <taxon>Thoracica</taxon>
        <taxon>Thoracicalcarea</taxon>
        <taxon>Balanomorpha</taxon>
        <taxon>Balanoidea</taxon>
        <taxon>Balanidae</taxon>
        <taxon>Amphibalaninae</taxon>
        <taxon>Amphibalanus</taxon>
    </lineage>
</organism>
<sequence length="532" mass="58989">MHSLQGGCSPDEVGLWPVLQCDGQSDKCQCPPASFGHVPLEDDVVITAYPFECDCAAENQFPTTPDILVTNRGWRELAFVSTSSRHEWRCGQFRLSRAAPGRRLRYDCPIHKPLDHGTAVSLQLCTREHTVTYRFQLPDITNISYRSGLKLSSWEPMIVVHTHRSDRLVYSVQRSPPALNVSEYDVRLVRCDRVDCTRYHTLEGTERHLVEAPSKNTSDPGVFRVSFDLPEDAGNLSLLVQPRGGQPTLSAVVRYPGKNTAEMAILASVLVLFLVLVIGAFAYLKLFYKPKEPALVEVLVLYNSNASLARHVARRLESHCLVRTRLDVVDIPRASAGMDPVEWLTAELRRCRTVLLLVFPESSALPIYPRIYPSAVHYLQMDAGRTRVVIGHAGGDACAPLPPLPAAQVCRLPAQLGRLARAVRGATWLGRGCMDARELASRLTDSKDGHQLVAMLENPSQVPPPETAPLPVDAEPPPPPELQLLTEPPPRNEHMLAPHVSSTDVLMNGLTPEGRRQTPEEESDGDDDIKWH</sequence>
<proteinExistence type="predicted"/>
<dbReference type="EMBL" id="VIIS01001875">
    <property type="protein sequence ID" value="KAF0291492.1"/>
    <property type="molecule type" value="Genomic_DNA"/>
</dbReference>
<accession>A0A6A4VLP7</accession>
<feature type="compositionally biased region" description="Pro residues" evidence="1">
    <location>
        <begin position="461"/>
        <end position="481"/>
    </location>
</feature>
<evidence type="ECO:0000256" key="1">
    <source>
        <dbReference type="SAM" id="MobiDB-lite"/>
    </source>
</evidence>
<evidence type="ECO:0000313" key="3">
    <source>
        <dbReference type="EMBL" id="KAF0291492.1"/>
    </source>
</evidence>
<dbReference type="AlphaFoldDB" id="A0A6A4VLP7"/>
<evidence type="ECO:0000313" key="4">
    <source>
        <dbReference type="Proteomes" id="UP000440578"/>
    </source>
</evidence>
<dbReference type="OrthoDB" id="6396358at2759"/>
<keyword evidence="2" id="KW-0812">Transmembrane</keyword>
<protein>
    <recommendedName>
        <fullName evidence="5">SEFIR domain-containing protein</fullName>
    </recommendedName>
</protein>
<dbReference type="EMBL" id="VIIS01001875">
    <property type="protein sequence ID" value="KAF0291491.1"/>
    <property type="molecule type" value="Genomic_DNA"/>
</dbReference>
<evidence type="ECO:0000256" key="2">
    <source>
        <dbReference type="SAM" id="Phobius"/>
    </source>
</evidence>
<feature type="compositionally biased region" description="Acidic residues" evidence="1">
    <location>
        <begin position="520"/>
        <end position="532"/>
    </location>
</feature>
<keyword evidence="2" id="KW-0472">Membrane</keyword>
<reference evidence="3 4" key="1">
    <citation type="submission" date="2019-07" db="EMBL/GenBank/DDBJ databases">
        <title>Draft genome assembly of a fouling barnacle, Amphibalanus amphitrite (Darwin, 1854): The first reference genome for Thecostraca.</title>
        <authorList>
            <person name="Kim W."/>
        </authorList>
    </citation>
    <scope>NUCLEOTIDE SEQUENCE [LARGE SCALE GENOMIC DNA]</scope>
    <source>
        <strain evidence="3">SNU_AA5</strain>
        <tissue evidence="3">Soma without cirri and trophi</tissue>
    </source>
</reference>
<feature type="transmembrane region" description="Helical" evidence="2">
    <location>
        <begin position="263"/>
        <end position="284"/>
    </location>
</feature>
<keyword evidence="4" id="KW-1185">Reference proteome</keyword>
<comment type="caution">
    <text evidence="3">The sequence shown here is derived from an EMBL/GenBank/DDBJ whole genome shotgun (WGS) entry which is preliminary data.</text>
</comment>
<name>A0A6A4VLP7_AMPAM</name>
<feature type="region of interest" description="Disordered" evidence="1">
    <location>
        <begin position="458"/>
        <end position="532"/>
    </location>
</feature>
<keyword evidence="2" id="KW-1133">Transmembrane helix</keyword>
<evidence type="ECO:0008006" key="5">
    <source>
        <dbReference type="Google" id="ProtNLM"/>
    </source>
</evidence>